<protein>
    <recommendedName>
        <fullName evidence="1">C-type lectin domain-containing protein</fullName>
    </recommendedName>
</protein>
<dbReference type="AlphaFoldDB" id="A0AA36CMG6"/>
<dbReference type="InterPro" id="IPR001304">
    <property type="entry name" value="C-type_lectin-like"/>
</dbReference>
<reference evidence="2" key="1">
    <citation type="submission" date="2023-06" db="EMBL/GenBank/DDBJ databases">
        <authorList>
            <person name="Delattre M."/>
        </authorList>
    </citation>
    <scope>NUCLEOTIDE SEQUENCE</scope>
    <source>
        <strain evidence="2">AF72</strain>
    </source>
</reference>
<organism evidence="2 3">
    <name type="scientific">Mesorhabditis spiculigera</name>
    <dbReference type="NCBI Taxonomy" id="96644"/>
    <lineage>
        <taxon>Eukaryota</taxon>
        <taxon>Metazoa</taxon>
        <taxon>Ecdysozoa</taxon>
        <taxon>Nematoda</taxon>
        <taxon>Chromadorea</taxon>
        <taxon>Rhabditida</taxon>
        <taxon>Rhabditina</taxon>
        <taxon>Rhabditomorpha</taxon>
        <taxon>Rhabditoidea</taxon>
        <taxon>Rhabditidae</taxon>
        <taxon>Mesorhabditinae</taxon>
        <taxon>Mesorhabditis</taxon>
    </lineage>
</organism>
<dbReference type="Proteomes" id="UP001177023">
    <property type="component" value="Unassembled WGS sequence"/>
</dbReference>
<feature type="domain" description="C-type lectin" evidence="1">
    <location>
        <begin position="107"/>
        <end position="230"/>
    </location>
</feature>
<dbReference type="PROSITE" id="PS50041">
    <property type="entry name" value="C_TYPE_LECTIN_2"/>
    <property type="match status" value="1"/>
</dbReference>
<name>A0AA36CMG6_9BILA</name>
<dbReference type="SUPFAM" id="SSF56436">
    <property type="entry name" value="C-type lectin-like"/>
    <property type="match status" value="1"/>
</dbReference>
<dbReference type="EMBL" id="CATQJA010002436">
    <property type="protein sequence ID" value="CAJ0570666.1"/>
    <property type="molecule type" value="Genomic_DNA"/>
</dbReference>
<evidence type="ECO:0000313" key="2">
    <source>
        <dbReference type="EMBL" id="CAJ0570666.1"/>
    </source>
</evidence>
<evidence type="ECO:0000313" key="3">
    <source>
        <dbReference type="Proteomes" id="UP001177023"/>
    </source>
</evidence>
<accession>A0AA36CMG6</accession>
<dbReference type="InterPro" id="IPR016186">
    <property type="entry name" value="C-type_lectin-like/link_sf"/>
</dbReference>
<dbReference type="Gene3D" id="3.10.100.10">
    <property type="entry name" value="Mannose-Binding Protein A, subunit A"/>
    <property type="match status" value="1"/>
</dbReference>
<gene>
    <name evidence="2" type="ORF">MSPICULIGERA_LOCUS9103</name>
</gene>
<evidence type="ECO:0000259" key="1">
    <source>
        <dbReference type="PROSITE" id="PS50041"/>
    </source>
</evidence>
<dbReference type="SMART" id="SM00034">
    <property type="entry name" value="CLECT"/>
    <property type="match status" value="1"/>
</dbReference>
<proteinExistence type="predicted"/>
<comment type="caution">
    <text evidence="2">The sequence shown here is derived from an EMBL/GenBank/DDBJ whole genome shotgun (WGS) entry which is preliminary data.</text>
</comment>
<sequence length="248" mass="28123">MNKRLGVLILSLNFYKFNSSTGNLSWQRVSLDNVTLLPIQDRRATWNYNLSWSTTLKGCFKDCLAGPFCNSLVWCNIDGGCLMGTTLLTKPTSLIIASVTLQPTWKYNKTNYYLLTKRCYLGWDCRVMCADRGLENPAIHSELENAAIIRKMHSLNVSICPGKVVVHIGMMPIWKNGKFISVWSNNSTIDYVNWDTKQPIFEENYPTGDQYLQDCTVMLTSGKWDDVACNVDPYAPGNRGPCLCMKRC</sequence>
<dbReference type="InterPro" id="IPR016187">
    <property type="entry name" value="CTDL_fold"/>
</dbReference>
<feature type="non-terminal residue" evidence="2">
    <location>
        <position position="1"/>
    </location>
</feature>
<keyword evidence="3" id="KW-1185">Reference proteome</keyword>